<reference evidence="3" key="1">
    <citation type="submission" date="2020-05" db="EMBL/GenBank/DDBJ databases">
        <title>Frigoriglobus tundricola gen. nov., sp. nov., a psychrotolerant cellulolytic planctomycete of the family Gemmataceae with two divergent copies of 16S rRNA gene.</title>
        <authorList>
            <person name="Kulichevskaya I.S."/>
            <person name="Ivanova A.A."/>
            <person name="Naumoff D.G."/>
            <person name="Beletsky A.V."/>
            <person name="Rijpstra W.I.C."/>
            <person name="Sinninghe Damste J.S."/>
            <person name="Mardanov A.V."/>
            <person name="Ravin N.V."/>
            <person name="Dedysh S.N."/>
        </authorList>
    </citation>
    <scope>NUCLEOTIDE SEQUENCE [LARGE SCALE GENOMIC DNA]</scope>
    <source>
        <strain evidence="3">PL17</strain>
    </source>
</reference>
<gene>
    <name evidence="2" type="ORF">FTUN_7084</name>
</gene>
<accession>A0A6M5Z2Q2</accession>
<feature type="transmembrane region" description="Helical" evidence="1">
    <location>
        <begin position="175"/>
        <end position="194"/>
    </location>
</feature>
<evidence type="ECO:0000313" key="2">
    <source>
        <dbReference type="EMBL" id="QJW99472.1"/>
    </source>
</evidence>
<feature type="transmembrane region" description="Helical" evidence="1">
    <location>
        <begin position="487"/>
        <end position="509"/>
    </location>
</feature>
<evidence type="ECO:0000256" key="1">
    <source>
        <dbReference type="SAM" id="Phobius"/>
    </source>
</evidence>
<keyword evidence="3" id="KW-1185">Reference proteome</keyword>
<feature type="transmembrane region" description="Helical" evidence="1">
    <location>
        <begin position="331"/>
        <end position="351"/>
    </location>
</feature>
<dbReference type="EMBL" id="CP053452">
    <property type="protein sequence ID" value="QJW99472.1"/>
    <property type="molecule type" value="Genomic_DNA"/>
</dbReference>
<keyword evidence="1" id="KW-1133">Transmembrane helix</keyword>
<feature type="transmembrane region" description="Helical" evidence="1">
    <location>
        <begin position="203"/>
        <end position="223"/>
    </location>
</feature>
<sequence>MTEGAFPSRWGRLADAVLLLFVLGLGVKAVAGAGSVRDFDDGDECSYTIAASAISERGLPPVEGSPLYIVWDWLLLKAGVAPEDVPARSWAALAVLLPAAISLLVRSLGGGRVAALVAGGMMPATTLIDIWPYPMHLATLVLVSGTAIAARLRPAACGATLGLTLLTATYARPEFLYSVLLYLPVAACGAVWLARRRPAERRGLCVALAALVCGAGLLVWAFGSPKGETGRSGAAFGQHYALNRHDAGARPEHPWLHWELYVRADFGAATSLGEAWRNNPNAFLWHVATNARHLPGAVCEVAVPRVDLLGLRSSHIRKSTGPSRHPTTEALARWVLLASVAVGLFGTLIGLRNRVSGSATGDRLPVAVAMLAFVGAPALAASLLIYPRFHYLIPTVVYVASLSAAGARHLPLAARWGSATPTAVAAIGAAVALALVVPNRAAGWCVQSRLGRSQERQSIAEVPTPLRASVRAIRDLGLRPPVVFLDFFPMASFYAGFGSGFVSPIAVLPGERFADFIRRANIGVVVLHPFLAEYPQIRDDPDFRALVEGRDSGAFAVFPVEGYALLRIAVRRDLLPAPPPDTAAR</sequence>
<protein>
    <recommendedName>
        <fullName evidence="4">Glycosyltransferase RgtA/B/C/D-like domain-containing protein</fullName>
    </recommendedName>
</protein>
<dbReference type="Proteomes" id="UP000503447">
    <property type="component" value="Chromosome"/>
</dbReference>
<dbReference type="KEGG" id="ftj:FTUN_7084"/>
<evidence type="ECO:0000313" key="3">
    <source>
        <dbReference type="Proteomes" id="UP000503447"/>
    </source>
</evidence>
<feature type="transmembrane region" description="Helical" evidence="1">
    <location>
        <begin position="363"/>
        <end position="385"/>
    </location>
</feature>
<feature type="transmembrane region" description="Helical" evidence="1">
    <location>
        <begin position="113"/>
        <end position="133"/>
    </location>
</feature>
<name>A0A6M5Z2Q2_9BACT</name>
<keyword evidence="1" id="KW-0812">Transmembrane</keyword>
<dbReference type="AlphaFoldDB" id="A0A6M5Z2Q2"/>
<dbReference type="RefSeq" id="WP_171474433.1">
    <property type="nucleotide sequence ID" value="NZ_CP053452.2"/>
</dbReference>
<feature type="transmembrane region" description="Helical" evidence="1">
    <location>
        <begin position="419"/>
        <end position="437"/>
    </location>
</feature>
<feature type="transmembrane region" description="Helical" evidence="1">
    <location>
        <begin position="87"/>
        <end position="106"/>
    </location>
</feature>
<keyword evidence="1" id="KW-0472">Membrane</keyword>
<evidence type="ECO:0008006" key="4">
    <source>
        <dbReference type="Google" id="ProtNLM"/>
    </source>
</evidence>
<proteinExistence type="predicted"/>
<organism evidence="2 3">
    <name type="scientific">Frigoriglobus tundricola</name>
    <dbReference type="NCBI Taxonomy" id="2774151"/>
    <lineage>
        <taxon>Bacteria</taxon>
        <taxon>Pseudomonadati</taxon>
        <taxon>Planctomycetota</taxon>
        <taxon>Planctomycetia</taxon>
        <taxon>Gemmatales</taxon>
        <taxon>Gemmataceae</taxon>
        <taxon>Frigoriglobus</taxon>
    </lineage>
</organism>
<feature type="transmembrane region" description="Helical" evidence="1">
    <location>
        <begin position="391"/>
        <end position="407"/>
    </location>
</feature>